<dbReference type="Proteomes" id="UP000092154">
    <property type="component" value="Unassembled WGS sequence"/>
</dbReference>
<evidence type="ECO:0000313" key="3">
    <source>
        <dbReference type="Proteomes" id="UP000092154"/>
    </source>
</evidence>
<dbReference type="AlphaFoldDB" id="A0A1B7MXQ0"/>
<evidence type="ECO:0000256" key="1">
    <source>
        <dbReference type="SAM" id="MobiDB-lite"/>
    </source>
</evidence>
<proteinExistence type="predicted"/>
<dbReference type="InParanoid" id="A0A1B7MXQ0"/>
<organism evidence="2 3">
    <name type="scientific">Rhizopogon vinicolor AM-OR11-026</name>
    <dbReference type="NCBI Taxonomy" id="1314800"/>
    <lineage>
        <taxon>Eukaryota</taxon>
        <taxon>Fungi</taxon>
        <taxon>Dikarya</taxon>
        <taxon>Basidiomycota</taxon>
        <taxon>Agaricomycotina</taxon>
        <taxon>Agaricomycetes</taxon>
        <taxon>Agaricomycetidae</taxon>
        <taxon>Boletales</taxon>
        <taxon>Suillineae</taxon>
        <taxon>Rhizopogonaceae</taxon>
        <taxon>Rhizopogon</taxon>
    </lineage>
</organism>
<sequence>MANDPCNKGDSNFGFAPRQPNRCHGRQHASTVQNRLSLDHILSRLKSALKTSREAGAKLISLSMSKNDIRNTFGAPKVRPLSFLYALLLLQGFPHFPQPILPLCTVTTNLEHISALKYIFPFPLELPALSSTSALLIHSDAEPYPRTSYRRTVRQTQIFVATNDIRDTLSGVPVRPLCLASCTWTQQLSSTSAALPAPMPVPFTIVEPPAPSPVHFAFSELRHTTASLASDADKVRPLEDMIPEYDTEVVALRNFIHALSLRTQPHSGMDSRMAIVTKDQMALDIVYVGDTSVQPSDFPLIHPTNTDEAQIAARVCCRPNIRLYSSLPQSSPLHFCIYKW</sequence>
<dbReference type="EMBL" id="KV448354">
    <property type="protein sequence ID" value="OAX37398.1"/>
    <property type="molecule type" value="Genomic_DNA"/>
</dbReference>
<protein>
    <submittedName>
        <fullName evidence="2">Uncharacterized protein</fullName>
    </submittedName>
</protein>
<feature type="region of interest" description="Disordered" evidence="1">
    <location>
        <begin position="1"/>
        <end position="29"/>
    </location>
</feature>
<accession>A0A1B7MXQ0</accession>
<keyword evidence="3" id="KW-1185">Reference proteome</keyword>
<name>A0A1B7MXQ0_9AGAM</name>
<reference evidence="2 3" key="1">
    <citation type="submission" date="2016-06" db="EMBL/GenBank/DDBJ databases">
        <title>Comparative genomics of the ectomycorrhizal sister species Rhizopogon vinicolor and Rhizopogon vesiculosus (Basidiomycota: Boletales) reveals a divergence of the mating type B locus.</title>
        <authorList>
            <consortium name="DOE Joint Genome Institute"/>
            <person name="Mujic A.B."/>
            <person name="Kuo A."/>
            <person name="Tritt A."/>
            <person name="Lipzen A."/>
            <person name="Chen C."/>
            <person name="Johnson J."/>
            <person name="Sharma A."/>
            <person name="Barry K."/>
            <person name="Grigoriev I.V."/>
            <person name="Spatafora J.W."/>
        </authorList>
    </citation>
    <scope>NUCLEOTIDE SEQUENCE [LARGE SCALE GENOMIC DNA]</scope>
    <source>
        <strain evidence="2 3">AM-OR11-026</strain>
    </source>
</reference>
<gene>
    <name evidence="2" type="ORF">K503DRAFT_866891</name>
</gene>
<evidence type="ECO:0000313" key="2">
    <source>
        <dbReference type="EMBL" id="OAX37398.1"/>
    </source>
</evidence>